<keyword evidence="2" id="KW-0378">Hydrolase</keyword>
<dbReference type="Gene3D" id="1.20.1320.20">
    <property type="entry name" value="hef helicase domain"/>
    <property type="match status" value="1"/>
</dbReference>
<comment type="caution">
    <text evidence="8">The sequence shown here is derived from an EMBL/GenBank/DDBJ whole genome shotgun (WGS) entry which is preliminary data.</text>
</comment>
<dbReference type="SUPFAM" id="SSF52540">
    <property type="entry name" value="P-loop containing nucleoside triphosphate hydrolases"/>
    <property type="match status" value="1"/>
</dbReference>
<dbReference type="PANTHER" id="PTHR14025">
    <property type="entry name" value="FANCONI ANEMIA GROUP M FANCM FAMILY MEMBER"/>
    <property type="match status" value="1"/>
</dbReference>
<dbReference type="EMBL" id="JAHEAC010000016">
    <property type="protein sequence ID" value="MBX8643687.1"/>
    <property type="molecule type" value="Genomic_DNA"/>
</dbReference>
<dbReference type="GO" id="GO:0016787">
    <property type="term" value="F:hydrolase activity"/>
    <property type="evidence" value="ECO:0007669"/>
    <property type="project" value="UniProtKB-KW"/>
</dbReference>
<accession>A0A8J7YSD1</accession>
<evidence type="ECO:0000256" key="2">
    <source>
        <dbReference type="ARBA" id="ARBA00022801"/>
    </source>
</evidence>
<dbReference type="Pfam" id="PF21210">
    <property type="entry name" value="RNA_helicase_helical"/>
    <property type="match status" value="1"/>
</dbReference>
<evidence type="ECO:0000256" key="4">
    <source>
        <dbReference type="ARBA" id="ARBA00022840"/>
    </source>
</evidence>
<dbReference type="PANTHER" id="PTHR14025:SF20">
    <property type="entry name" value="FANCONI ANEMIA GROUP M PROTEIN"/>
    <property type="match status" value="1"/>
</dbReference>
<feature type="domain" description="Helicase ATP-binding" evidence="5">
    <location>
        <begin position="21"/>
        <end position="188"/>
    </location>
</feature>
<dbReference type="SMART" id="SM00487">
    <property type="entry name" value="DEXDc"/>
    <property type="match status" value="1"/>
</dbReference>
<dbReference type="Proteomes" id="UP000716004">
    <property type="component" value="Unassembled WGS sequence"/>
</dbReference>
<dbReference type="PROSITE" id="PS51192">
    <property type="entry name" value="HELICASE_ATP_BIND_1"/>
    <property type="match status" value="1"/>
</dbReference>
<gene>
    <name evidence="7" type="ORF">J9259_00750</name>
    <name evidence="8" type="ORF">KIY12_03035</name>
</gene>
<evidence type="ECO:0000313" key="8">
    <source>
        <dbReference type="EMBL" id="MBX8643687.1"/>
    </source>
</evidence>
<keyword evidence="1" id="KW-0547">Nucleotide-binding</keyword>
<evidence type="ECO:0000259" key="5">
    <source>
        <dbReference type="PROSITE" id="PS51192"/>
    </source>
</evidence>
<dbReference type="GO" id="GO:0005524">
    <property type="term" value="F:ATP binding"/>
    <property type="evidence" value="ECO:0007669"/>
    <property type="project" value="UniProtKB-KW"/>
</dbReference>
<dbReference type="SMART" id="SM00490">
    <property type="entry name" value="HELICc"/>
    <property type="match status" value="1"/>
</dbReference>
<evidence type="ECO:0000313" key="7">
    <source>
        <dbReference type="EMBL" id="MBX8631043.1"/>
    </source>
</evidence>
<dbReference type="GO" id="GO:0004386">
    <property type="term" value="F:helicase activity"/>
    <property type="evidence" value="ECO:0007669"/>
    <property type="project" value="UniProtKB-KW"/>
</dbReference>
<sequence length="525" mass="58852">MSSLTYIRKGSVDERLYQKNIAAAASSESTLVVLPTGLGKTVIALLVIDNLLASGSGKILFMAPTRPLVEQHFSFLKEKLVLPEGDIVMVTGETSPERRNEFWQQARIYVATPQVVQNDMMAGICDISRFSLLIFDECHRARGDYSYVPISKKYSDKNPGGLVLGMTASPGSDLSAVEEICNALAIKHIEVRTEDDPDVEPYVQDTVLKWVDVELSPELAAIASALRMMLAERIEKLKNLQVLPMESQGSVRDLLQVSRELSLRLSSGVRNRALFDSMRIQSEAMKIAHAVDMAETQSVYALRRFWQKLISDAGSSSSRAASFIVNDRNFQAVTTLIDTARSEHPKVSRLREIIQQQLRNMPQSRIMVFTQFRDTAEMVQKNLQEVPGVRPVKLIGQGRRGEDRGLKQAEQKEVVNEFSSGRANVLISTSVGEEGLDITSTDAVIFYEPVPSEIRLIQRRGRTGRLRAGKVFVLVTRGTKDEGFYYSSKRKERMMKFSLLGLNQKLREGSAIIPPTRRQKSLYEF</sequence>
<dbReference type="Pfam" id="PF00271">
    <property type="entry name" value="Helicase_C"/>
    <property type="match status" value="1"/>
</dbReference>
<dbReference type="InterPro" id="IPR001650">
    <property type="entry name" value="Helicase_C-like"/>
</dbReference>
<dbReference type="EMBL" id="JAGVSJ010000001">
    <property type="protein sequence ID" value="MBX8631043.1"/>
    <property type="molecule type" value="Genomic_DNA"/>
</dbReference>
<feature type="domain" description="Helicase C-terminal" evidence="6">
    <location>
        <begin position="353"/>
        <end position="521"/>
    </location>
</feature>
<evidence type="ECO:0000313" key="9">
    <source>
        <dbReference type="Proteomes" id="UP000750197"/>
    </source>
</evidence>
<keyword evidence="3 8" id="KW-0347">Helicase</keyword>
<dbReference type="GO" id="GO:0140097">
    <property type="term" value="F:catalytic activity, acting on DNA"/>
    <property type="evidence" value="ECO:0007669"/>
    <property type="project" value="UniProtKB-ARBA"/>
</dbReference>
<evidence type="ECO:0000256" key="3">
    <source>
        <dbReference type="ARBA" id="ARBA00022806"/>
    </source>
</evidence>
<dbReference type="PROSITE" id="PS51194">
    <property type="entry name" value="HELICASE_CTER"/>
    <property type="match status" value="1"/>
</dbReference>
<dbReference type="Gene3D" id="3.40.50.300">
    <property type="entry name" value="P-loop containing nucleotide triphosphate hydrolases"/>
    <property type="match status" value="2"/>
</dbReference>
<dbReference type="InterPro" id="IPR041755">
    <property type="entry name" value="Hef_ID"/>
</dbReference>
<dbReference type="InterPro" id="IPR027417">
    <property type="entry name" value="P-loop_NTPase"/>
</dbReference>
<dbReference type="Proteomes" id="UP000750197">
    <property type="component" value="Unassembled WGS sequence"/>
</dbReference>
<organism evidence="8 9">
    <name type="scientific">Candidatus Sysuiplasma superficiale</name>
    <dbReference type="NCBI Taxonomy" id="2823368"/>
    <lineage>
        <taxon>Archaea</taxon>
        <taxon>Methanobacteriati</taxon>
        <taxon>Thermoplasmatota</taxon>
        <taxon>Thermoplasmata</taxon>
        <taxon>Candidatus Sysuiplasmatales</taxon>
        <taxon>Candidatus Sysuiplasmataceae</taxon>
        <taxon>Candidatus Sysuiplasma</taxon>
    </lineage>
</organism>
<name>A0A8J7YSD1_9ARCH</name>
<protein>
    <submittedName>
        <fullName evidence="8">DEAD/DEAH box helicase family protein</fullName>
    </submittedName>
</protein>
<keyword evidence="4" id="KW-0067">ATP-binding</keyword>
<dbReference type="NCBIfam" id="NF010337">
    <property type="entry name" value="PRK13766.1"/>
    <property type="match status" value="1"/>
</dbReference>
<dbReference type="GO" id="GO:0003676">
    <property type="term" value="F:nucleic acid binding"/>
    <property type="evidence" value="ECO:0007669"/>
    <property type="project" value="InterPro"/>
</dbReference>
<dbReference type="AlphaFoldDB" id="A0A8J7YSD1"/>
<reference evidence="8" key="1">
    <citation type="submission" date="2021-05" db="EMBL/GenBank/DDBJ databases">
        <title>Genomic insights into ecological role and evolution of a novel Thermoplasmata order Candidatus Sysuiplasmatales.</title>
        <authorList>
            <person name="Yuan Y."/>
        </authorList>
    </citation>
    <scope>NUCLEOTIDE SEQUENCE</scope>
    <source>
        <strain evidence="8">TUT19-bin139</strain>
        <strain evidence="7">YP2-bin.285</strain>
    </source>
</reference>
<proteinExistence type="predicted"/>
<evidence type="ECO:0000259" key="6">
    <source>
        <dbReference type="PROSITE" id="PS51194"/>
    </source>
</evidence>
<dbReference type="InterPro" id="IPR011545">
    <property type="entry name" value="DEAD/DEAH_box_helicase_dom"/>
</dbReference>
<evidence type="ECO:0000256" key="1">
    <source>
        <dbReference type="ARBA" id="ARBA00022741"/>
    </source>
</evidence>
<dbReference type="Pfam" id="PF00270">
    <property type="entry name" value="DEAD"/>
    <property type="match status" value="1"/>
</dbReference>
<dbReference type="InterPro" id="IPR014001">
    <property type="entry name" value="Helicase_ATP-bd"/>
</dbReference>